<feature type="compositionally biased region" description="Polar residues" evidence="1">
    <location>
        <begin position="105"/>
        <end position="116"/>
    </location>
</feature>
<evidence type="ECO:0000256" key="2">
    <source>
        <dbReference type="SAM" id="Phobius"/>
    </source>
</evidence>
<evidence type="ECO:0000313" key="3">
    <source>
        <dbReference type="EMBL" id="PAV78880.1"/>
    </source>
</evidence>
<accession>A0A2A2KY92</accession>
<dbReference type="Proteomes" id="UP000218231">
    <property type="component" value="Unassembled WGS sequence"/>
</dbReference>
<dbReference type="EMBL" id="LIAE01007499">
    <property type="protein sequence ID" value="PAV78880.1"/>
    <property type="molecule type" value="Genomic_DNA"/>
</dbReference>
<dbReference type="STRING" id="2018661.A0A2A2KY92"/>
<evidence type="ECO:0000313" key="4">
    <source>
        <dbReference type="Proteomes" id="UP000218231"/>
    </source>
</evidence>
<comment type="caution">
    <text evidence="3">The sequence shown here is derived from an EMBL/GenBank/DDBJ whole genome shotgun (WGS) entry which is preliminary data.</text>
</comment>
<keyword evidence="2" id="KW-1133">Transmembrane helix</keyword>
<feature type="region of interest" description="Disordered" evidence="1">
    <location>
        <begin position="100"/>
        <end position="124"/>
    </location>
</feature>
<dbReference type="AlphaFoldDB" id="A0A2A2KY92"/>
<gene>
    <name evidence="3" type="ORF">WR25_06953</name>
</gene>
<keyword evidence="4" id="KW-1185">Reference proteome</keyword>
<feature type="transmembrane region" description="Helical" evidence="2">
    <location>
        <begin position="20"/>
        <end position="43"/>
    </location>
</feature>
<name>A0A2A2KY92_9BILA</name>
<organism evidence="3 4">
    <name type="scientific">Diploscapter pachys</name>
    <dbReference type="NCBI Taxonomy" id="2018661"/>
    <lineage>
        <taxon>Eukaryota</taxon>
        <taxon>Metazoa</taxon>
        <taxon>Ecdysozoa</taxon>
        <taxon>Nematoda</taxon>
        <taxon>Chromadorea</taxon>
        <taxon>Rhabditida</taxon>
        <taxon>Rhabditina</taxon>
        <taxon>Rhabditomorpha</taxon>
        <taxon>Rhabditoidea</taxon>
        <taxon>Rhabditidae</taxon>
        <taxon>Diploscapter</taxon>
    </lineage>
</organism>
<reference evidence="3 4" key="1">
    <citation type="journal article" date="2017" name="Curr. Biol.">
        <title>Genome architecture and evolution of a unichromosomal asexual nematode.</title>
        <authorList>
            <person name="Fradin H."/>
            <person name="Zegar C."/>
            <person name="Gutwein M."/>
            <person name="Lucas J."/>
            <person name="Kovtun M."/>
            <person name="Corcoran D."/>
            <person name="Baugh L.R."/>
            <person name="Kiontke K."/>
            <person name="Gunsalus K."/>
            <person name="Fitch D.H."/>
            <person name="Piano F."/>
        </authorList>
    </citation>
    <scope>NUCLEOTIDE SEQUENCE [LARGE SCALE GENOMIC DNA]</scope>
    <source>
        <strain evidence="3">PF1309</strain>
    </source>
</reference>
<dbReference type="OrthoDB" id="5772665at2759"/>
<proteinExistence type="predicted"/>
<keyword evidence="2" id="KW-0472">Membrane</keyword>
<sequence>MQFESHLPVSVEGVDWGYDWTAVEIGIFLLVVFMIACAVGMICCSSQRSMGFYVSLPAKRYTRWEEGELSEDEEEEDVFPLGELKKNLRVSRTTETMLEIDCPSGTGQSASSSRHPSNPPIVEL</sequence>
<keyword evidence="2" id="KW-0812">Transmembrane</keyword>
<evidence type="ECO:0000256" key="1">
    <source>
        <dbReference type="SAM" id="MobiDB-lite"/>
    </source>
</evidence>
<protein>
    <submittedName>
        <fullName evidence="3">Uncharacterized protein</fullName>
    </submittedName>
</protein>